<gene>
    <name evidence="3" type="ORF">Prudu_000863</name>
</gene>
<feature type="region of interest" description="Disordered" evidence="2">
    <location>
        <begin position="229"/>
        <end position="305"/>
    </location>
</feature>
<dbReference type="GO" id="GO:0072699">
    <property type="term" value="P:protein localization to cortical microtubule cytoskeleton"/>
    <property type="evidence" value="ECO:0007669"/>
    <property type="project" value="TreeGrafter"/>
</dbReference>
<dbReference type="PANTHER" id="PTHR31342">
    <property type="entry name" value="PROTEIN CHUP1, CHLOROPLASTIC"/>
    <property type="match status" value="1"/>
</dbReference>
<feature type="region of interest" description="Disordered" evidence="2">
    <location>
        <begin position="1"/>
        <end position="140"/>
    </location>
</feature>
<feature type="compositionally biased region" description="Basic and acidic residues" evidence="2">
    <location>
        <begin position="89"/>
        <end position="98"/>
    </location>
</feature>
<dbReference type="InterPro" id="IPR040265">
    <property type="entry name" value="CHUP1/IPGA1-like"/>
</dbReference>
<feature type="compositionally biased region" description="Basic and acidic residues" evidence="2">
    <location>
        <begin position="284"/>
        <end position="294"/>
    </location>
</feature>
<dbReference type="PANTHER" id="PTHR31342:SF43">
    <property type="entry name" value="F11A17.16"/>
    <property type="match status" value="1"/>
</dbReference>
<proteinExistence type="predicted"/>
<organism evidence="3">
    <name type="scientific">Prunus dulcis</name>
    <name type="common">Almond</name>
    <name type="synonym">Amygdalus dulcis</name>
    <dbReference type="NCBI Taxonomy" id="3755"/>
    <lineage>
        <taxon>Eukaryota</taxon>
        <taxon>Viridiplantae</taxon>
        <taxon>Streptophyta</taxon>
        <taxon>Embryophyta</taxon>
        <taxon>Tracheophyta</taxon>
        <taxon>Spermatophyta</taxon>
        <taxon>Magnoliopsida</taxon>
        <taxon>eudicotyledons</taxon>
        <taxon>Gunneridae</taxon>
        <taxon>Pentapetalae</taxon>
        <taxon>rosids</taxon>
        <taxon>fabids</taxon>
        <taxon>Rosales</taxon>
        <taxon>Rosaceae</taxon>
        <taxon>Amygdaloideae</taxon>
        <taxon>Amygdaleae</taxon>
        <taxon>Prunus</taxon>
    </lineage>
</organism>
<dbReference type="AlphaFoldDB" id="A0A4Y1QM86"/>
<dbReference type="EMBL" id="AP019297">
    <property type="protein sequence ID" value="BBG92982.1"/>
    <property type="molecule type" value="Genomic_DNA"/>
</dbReference>
<protein>
    <submittedName>
        <fullName evidence="3">Hydroxyproline-rich glycoprotein family protein</fullName>
    </submittedName>
</protein>
<evidence type="ECO:0000256" key="1">
    <source>
        <dbReference type="ARBA" id="ARBA00023054"/>
    </source>
</evidence>
<feature type="compositionally biased region" description="Basic residues" evidence="2">
    <location>
        <begin position="263"/>
        <end position="278"/>
    </location>
</feature>
<keyword evidence="1" id="KW-0175">Coiled coil</keyword>
<name>A0A4Y1QM86_PRUDU</name>
<evidence type="ECO:0000313" key="3">
    <source>
        <dbReference type="EMBL" id="BBG92982.1"/>
    </source>
</evidence>
<sequence>MYKAISMKQGTPPSSTKSESKVSGNMSQPTPPSYLRASASSKAKESPSPRPSRAKSVSPDVNCDNSRSIRRSLFLNKPKSGELVLGSQKSKELEETKAVGRPGNRQVAEQFARPRPQRPADPNSKRNEEDPHVKNRELQERFDMSESLIMNLQAEVLALKAELDKAQGLNVELQSQNKNLTEKLAAAEAKIAAFTTREQRETNGEYQSPKFKDLQKLIANKLERPVVKKEAVKEKSANKTPAPAPTGAIPRVAATQSGPPPPPHRHHQFDPRPHHHLHLSPQKQEVKRDSPESRNHHKPSAISAHNSIVGEIQNRSAHLLAIKADVQTKGEFINDLIQKVLVAAYTDIEDVLKFVDWLDGELSSLADERAVLKHFKWPERKADAMREAAIEYRDLKLLQSEISSYKDDTDIPCAAALKKMAGLLDKSERSIQRLIKLRNSVMRSYQELKIPIDWMLDSGIVSKIKKASMNLANVYMKRVTMELESIRNSDRETSQESLLLQGVHFVYRAHQFAGGLDSETLCAFEEIRQRVPGHLGGSQELLAGIASS</sequence>
<dbReference type="GO" id="GO:0055028">
    <property type="term" value="C:cortical microtubule"/>
    <property type="evidence" value="ECO:0007669"/>
    <property type="project" value="TreeGrafter"/>
</dbReference>
<reference evidence="3" key="1">
    <citation type="journal article" date="2019" name="Science">
        <title>Mutation of a bHLH transcription factor allowed almond domestication.</title>
        <authorList>
            <person name="Sanchez-Perez R."/>
            <person name="Pavan S."/>
            <person name="Mazzeo R."/>
            <person name="Moldovan C."/>
            <person name="Aiese Cigliano R."/>
            <person name="Del Cueto J."/>
            <person name="Ricciardi F."/>
            <person name="Lotti C."/>
            <person name="Ricciardi L."/>
            <person name="Dicenta F."/>
            <person name="Lopez-Marques R.L."/>
            <person name="Lindberg Moller B."/>
        </authorList>
    </citation>
    <scope>NUCLEOTIDE SEQUENCE</scope>
</reference>
<feature type="compositionally biased region" description="Basic and acidic residues" evidence="2">
    <location>
        <begin position="123"/>
        <end position="140"/>
    </location>
</feature>
<feature type="compositionally biased region" description="Polar residues" evidence="2">
    <location>
        <begin position="8"/>
        <end position="28"/>
    </location>
</feature>
<evidence type="ECO:0000256" key="2">
    <source>
        <dbReference type="SAM" id="MobiDB-lite"/>
    </source>
</evidence>
<accession>A0A4Y1QM86</accession>